<protein>
    <submittedName>
        <fullName evidence="4">Leucine rich repeat containing 43</fullName>
    </submittedName>
</protein>
<evidence type="ECO:0000313" key="5">
    <source>
        <dbReference type="Proteomes" id="UP000472266"/>
    </source>
</evidence>
<dbReference type="PANTHER" id="PTHR15454">
    <property type="entry name" value="NISCHARIN RELATED"/>
    <property type="match status" value="1"/>
</dbReference>
<dbReference type="GeneTree" id="ENSGT00390000008994"/>
<feature type="region of interest" description="Disordered" evidence="3">
    <location>
        <begin position="49"/>
        <end position="78"/>
    </location>
</feature>
<keyword evidence="2" id="KW-0677">Repeat</keyword>
<feature type="region of interest" description="Disordered" evidence="3">
    <location>
        <begin position="510"/>
        <end position="529"/>
    </location>
</feature>
<sequence length="541" mass="59831">NLREQRPESDLRQTPGPCSVSAALQEQLGQLALQDFPCGLGSWNKSRFATRRSRRGGQPRLWADPAGQEEDMPPSEESPEALIELLKDQHSPWALPPGCSPQDQHLREMAVLEPKLIRGSNVFRVLKSLRIVDKGVSEVDEGLLQLEQLEELILSANHISRITSANLPRTLKVLELCCNAVADLQDLCAQPPPELQHLGLGYNRLCGPSQDKFLTAAFWPNLVSLDLSFNNLTDLLGLVSQLSSLEKLRILVLKGNPLALIPTYRGFLVDSLPKLSVLDDIHIGFDERHQFLGLARQPDLSLSEARVVVSVGDMKGVPDPSTLQQLADDSGFPVITYSYCVTYEFVEGEELDNGSSTEVCLSQRFFVSCTAKVFVTPGKPWEDTIDYSYRKEHIVKDLMRLKSYLAAGTIVSVVEEKAYPCTGALQGPARKDKQKKKKEKSCELRSDPPIRRTLGTRKVTLEALLATEDLVTTLCDFGILITEQPPQPPSVEEKVRSRMELAGQRVVSVRANSSSAQPRGWSQHPASSASRALTHILTSSL</sequence>
<dbReference type="Proteomes" id="UP000472266">
    <property type="component" value="Chromosome 12"/>
</dbReference>
<feature type="region of interest" description="Disordered" evidence="3">
    <location>
        <begin position="425"/>
        <end position="449"/>
    </location>
</feature>
<proteinExistence type="predicted"/>
<keyword evidence="5" id="KW-1185">Reference proteome</keyword>
<dbReference type="InterPro" id="IPR032675">
    <property type="entry name" value="LRR_dom_sf"/>
</dbReference>
<evidence type="ECO:0000256" key="1">
    <source>
        <dbReference type="ARBA" id="ARBA00022614"/>
    </source>
</evidence>
<dbReference type="Gene3D" id="3.80.10.10">
    <property type="entry name" value="Ribonuclease Inhibitor"/>
    <property type="match status" value="2"/>
</dbReference>
<dbReference type="Ensembl" id="ENSSHBT00005014159.1">
    <property type="protein sequence ID" value="ENSSHBP00005011740.1"/>
    <property type="gene ID" value="ENSSHBG00005010190.1"/>
</dbReference>
<dbReference type="PANTHER" id="PTHR15454:SF19">
    <property type="entry name" value="LEUCINE-RICH REPEAT-CONTAINING PROTEIN 51"/>
    <property type="match status" value="1"/>
</dbReference>
<evidence type="ECO:0000313" key="4">
    <source>
        <dbReference type="Ensembl" id="ENSSHBP00005011740.1"/>
    </source>
</evidence>
<dbReference type="InterPro" id="IPR001611">
    <property type="entry name" value="Leu-rich_rpt"/>
</dbReference>
<name>A0A672U9R0_STRHB</name>
<evidence type="ECO:0000256" key="3">
    <source>
        <dbReference type="SAM" id="MobiDB-lite"/>
    </source>
</evidence>
<reference evidence="4 5" key="1">
    <citation type="submission" date="2019-11" db="EMBL/GenBank/DDBJ databases">
        <title>Strigops habroptila (kakapo) genome, bStrHab1, primary haplotype, v2.</title>
        <authorList>
            <person name="Jarvis E.D."/>
            <person name="Howard J."/>
            <person name="Rhie A."/>
            <person name="Phillippy A."/>
            <person name="Korlach J."/>
            <person name="Digby A."/>
            <person name="Iorns D."/>
            <person name="Eason D."/>
            <person name="Robertson B."/>
            <person name="Raemaekers T."/>
            <person name="Howe K."/>
            <person name="Lewin H."/>
            <person name="Damas J."/>
            <person name="Hastie A."/>
            <person name="Tracey A."/>
            <person name="Chow W."/>
            <person name="Fedrigo O."/>
        </authorList>
    </citation>
    <scope>NUCLEOTIDE SEQUENCE [LARGE SCALE GENOMIC DNA]</scope>
</reference>
<dbReference type="SUPFAM" id="SSF52075">
    <property type="entry name" value="Outer arm dynein light chain 1"/>
    <property type="match status" value="1"/>
</dbReference>
<accession>A0A672U9R0</accession>
<keyword evidence="1" id="KW-0433">Leucine-rich repeat</keyword>
<reference evidence="4" key="2">
    <citation type="submission" date="2025-08" db="UniProtKB">
        <authorList>
            <consortium name="Ensembl"/>
        </authorList>
    </citation>
    <scope>IDENTIFICATION</scope>
</reference>
<dbReference type="GO" id="GO:0005737">
    <property type="term" value="C:cytoplasm"/>
    <property type="evidence" value="ECO:0007669"/>
    <property type="project" value="TreeGrafter"/>
</dbReference>
<dbReference type="AlphaFoldDB" id="A0A672U9R0"/>
<dbReference type="PROSITE" id="PS51450">
    <property type="entry name" value="LRR"/>
    <property type="match status" value="1"/>
</dbReference>
<feature type="compositionally biased region" description="Acidic residues" evidence="3">
    <location>
        <begin position="67"/>
        <end position="78"/>
    </location>
</feature>
<reference evidence="4" key="3">
    <citation type="submission" date="2025-09" db="UniProtKB">
        <authorList>
            <consortium name="Ensembl"/>
        </authorList>
    </citation>
    <scope>IDENTIFICATION</scope>
</reference>
<evidence type="ECO:0000256" key="2">
    <source>
        <dbReference type="ARBA" id="ARBA00022737"/>
    </source>
</evidence>
<feature type="compositionally biased region" description="Basic and acidic residues" evidence="3">
    <location>
        <begin position="440"/>
        <end position="449"/>
    </location>
</feature>
<gene>
    <name evidence="4" type="primary">LRRC43</name>
</gene>
<organism evidence="4 5">
    <name type="scientific">Strigops habroptila</name>
    <name type="common">Kakapo</name>
    <dbReference type="NCBI Taxonomy" id="2489341"/>
    <lineage>
        <taxon>Eukaryota</taxon>
        <taxon>Metazoa</taxon>
        <taxon>Chordata</taxon>
        <taxon>Craniata</taxon>
        <taxon>Vertebrata</taxon>
        <taxon>Euteleostomi</taxon>
        <taxon>Archelosauria</taxon>
        <taxon>Archosauria</taxon>
        <taxon>Dinosauria</taxon>
        <taxon>Saurischia</taxon>
        <taxon>Theropoda</taxon>
        <taxon>Coelurosauria</taxon>
        <taxon>Aves</taxon>
        <taxon>Neognathae</taxon>
        <taxon>Neoaves</taxon>
        <taxon>Telluraves</taxon>
        <taxon>Australaves</taxon>
        <taxon>Psittaciformes</taxon>
        <taxon>Psittacidae</taxon>
        <taxon>Strigops</taxon>
    </lineage>
</organism>